<dbReference type="Pfam" id="PF14092">
    <property type="entry name" value="DUF4270"/>
    <property type="match status" value="1"/>
</dbReference>
<evidence type="ECO:0008006" key="4">
    <source>
        <dbReference type="Google" id="ProtNLM"/>
    </source>
</evidence>
<feature type="chain" id="PRO_5010336373" description="Lipoprotein" evidence="1">
    <location>
        <begin position="18"/>
        <end position="486"/>
    </location>
</feature>
<evidence type="ECO:0000313" key="3">
    <source>
        <dbReference type="Proteomes" id="UP000182257"/>
    </source>
</evidence>
<dbReference type="PROSITE" id="PS51257">
    <property type="entry name" value="PROKAR_LIPOPROTEIN"/>
    <property type="match status" value="1"/>
</dbReference>
<dbReference type="AlphaFoldDB" id="A0A1H4AUM4"/>
<dbReference type="EMBL" id="FNRF01000002">
    <property type="protein sequence ID" value="SEA39541.1"/>
    <property type="molecule type" value="Genomic_DNA"/>
</dbReference>
<dbReference type="Proteomes" id="UP000182257">
    <property type="component" value="Unassembled WGS sequence"/>
</dbReference>
<proteinExistence type="predicted"/>
<accession>A0A1H4AUM4</accession>
<sequence length="486" mass="54000">MKLRLFTAIAITAMAMASCSEDTETIGSSITNESDKMVFSTGVYQATSRSIMADSVYSKTFDCYFGKVKDPETNSYVKNEFMAQFNMLEGFSLPDKSTILGESDGDIAADSCEIWLIFDRTKCYGDSLTPLKVKVRELAKPVEDGSYYSSFDPVVEGYVRKDGINKNSSFALSNLHYSDSLRSTSGYAEFASISLNDPYTDKDGNTYNNFGTYIMRQYYSNPEKFKNAYTFIHKLVPGFNFEVSDGLGVMANIQQIDLVTQFRYKDGDSTYTATIYQSSTPEVLQTSHIENDKAALNRLVADNSCTYLKSPAGIFTEVTLPVDDISLAHANDSLLSVSVTFERENSGVQNTKYPIGTPQNILMVQKDSLYSFFENKTMYDYTTSFMATLSTNAYTFSNIGNLITQMARQKAEGLKSDAAWEAKHPDWNKVVLVPVATTTKTSYDSYGYSTTTISDIHNQLGLSSTKLVGGANSPIEVKVIYAKFKQ</sequence>
<keyword evidence="1" id="KW-0732">Signal</keyword>
<protein>
    <recommendedName>
        <fullName evidence="4">Lipoprotein</fullName>
    </recommendedName>
</protein>
<gene>
    <name evidence="2" type="ORF">SAMN05216462_1370</name>
</gene>
<feature type="signal peptide" evidence="1">
    <location>
        <begin position="1"/>
        <end position="17"/>
    </location>
</feature>
<evidence type="ECO:0000256" key="1">
    <source>
        <dbReference type="SAM" id="SignalP"/>
    </source>
</evidence>
<dbReference type="OrthoDB" id="1110209at2"/>
<dbReference type="RefSeq" id="WP_074760794.1">
    <property type="nucleotide sequence ID" value="NZ_FNRF01000002.1"/>
</dbReference>
<organism evidence="2 3">
    <name type="scientific">Xylanibacter ruminicola</name>
    <name type="common">Prevotella ruminicola</name>
    <dbReference type="NCBI Taxonomy" id="839"/>
    <lineage>
        <taxon>Bacteria</taxon>
        <taxon>Pseudomonadati</taxon>
        <taxon>Bacteroidota</taxon>
        <taxon>Bacteroidia</taxon>
        <taxon>Bacteroidales</taxon>
        <taxon>Prevotellaceae</taxon>
        <taxon>Xylanibacter</taxon>
    </lineage>
</organism>
<evidence type="ECO:0000313" key="2">
    <source>
        <dbReference type="EMBL" id="SEA39541.1"/>
    </source>
</evidence>
<reference evidence="2 3" key="1">
    <citation type="submission" date="2016-10" db="EMBL/GenBank/DDBJ databases">
        <authorList>
            <person name="de Groot N.N."/>
        </authorList>
    </citation>
    <scope>NUCLEOTIDE SEQUENCE [LARGE SCALE GENOMIC DNA]</scope>
    <source>
        <strain evidence="2 3">D31d</strain>
    </source>
</reference>
<name>A0A1H4AUM4_XYLRU</name>
<dbReference type="InterPro" id="IPR025366">
    <property type="entry name" value="DUF4270"/>
</dbReference>